<reference evidence="1" key="1">
    <citation type="submission" date="2022-03" db="EMBL/GenBank/DDBJ databases">
        <title>Streptomyces 7R015 and 7R016 isolated from Barleria lupulina in Thailand.</title>
        <authorList>
            <person name="Kanchanasin P."/>
            <person name="Phongsopitanun W."/>
            <person name="Tanasupawat S."/>
        </authorList>
    </citation>
    <scope>NUCLEOTIDE SEQUENCE</scope>
    <source>
        <strain evidence="1">7R015</strain>
    </source>
</reference>
<dbReference type="EMBL" id="JALDAY010000024">
    <property type="protein sequence ID" value="MCI3279134.1"/>
    <property type="molecule type" value="Genomic_DNA"/>
</dbReference>
<name>A0ABS9YQE4_9ACTN</name>
<evidence type="ECO:0000313" key="1">
    <source>
        <dbReference type="EMBL" id="MCI3279134.1"/>
    </source>
</evidence>
<dbReference type="Proteomes" id="UP001165269">
    <property type="component" value="Unassembled WGS sequence"/>
</dbReference>
<keyword evidence="2" id="KW-1185">Reference proteome</keyword>
<gene>
    <name evidence="1" type="ORF">MQP27_49530</name>
</gene>
<proteinExistence type="predicted"/>
<comment type="caution">
    <text evidence="1">The sequence shown here is derived from an EMBL/GenBank/DDBJ whole genome shotgun (WGS) entry which is preliminary data.</text>
</comment>
<sequence length="78" mass="8411">MSSESRPAEPGELCTCGRQATVVYPTHDYGDIGHCGQEGAQARPVLPCPWCGATRAHTTWGLTVRCPNYTLRPPAPDD</sequence>
<organism evidence="1 2">
    <name type="scientific">Streptomyces cylindrosporus</name>
    <dbReference type="NCBI Taxonomy" id="2927583"/>
    <lineage>
        <taxon>Bacteria</taxon>
        <taxon>Bacillati</taxon>
        <taxon>Actinomycetota</taxon>
        <taxon>Actinomycetes</taxon>
        <taxon>Kitasatosporales</taxon>
        <taxon>Streptomycetaceae</taxon>
        <taxon>Streptomyces</taxon>
    </lineage>
</organism>
<protein>
    <submittedName>
        <fullName evidence="1">Uncharacterized protein</fullName>
    </submittedName>
</protein>
<dbReference type="RefSeq" id="WP_242778794.1">
    <property type="nucleotide sequence ID" value="NZ_JALDAY010000024.1"/>
</dbReference>
<accession>A0ABS9YQE4</accession>
<evidence type="ECO:0000313" key="2">
    <source>
        <dbReference type="Proteomes" id="UP001165269"/>
    </source>
</evidence>